<evidence type="ECO:0000313" key="2">
    <source>
        <dbReference type="WBParaSite" id="ASIM_0000521301-mRNA-1"/>
    </source>
</evidence>
<sequence length="100" mass="11926">LIVVEGNVGSDKTTTARELAEQLGFYFMPEFKMEHILIDRYGNDMRNFYHLFPKRFRIPDMQMFYEDPMSDMTAVMRDRIFNCRFDQYLNAIAHILNTGD</sequence>
<organism evidence="2">
    <name type="scientific">Anisakis simplex</name>
    <name type="common">Herring worm</name>
    <dbReference type="NCBI Taxonomy" id="6269"/>
    <lineage>
        <taxon>Eukaryota</taxon>
        <taxon>Metazoa</taxon>
        <taxon>Ecdysozoa</taxon>
        <taxon>Nematoda</taxon>
        <taxon>Chromadorea</taxon>
        <taxon>Rhabditida</taxon>
        <taxon>Spirurina</taxon>
        <taxon>Ascaridomorpha</taxon>
        <taxon>Ascaridoidea</taxon>
        <taxon>Anisakidae</taxon>
        <taxon>Anisakis</taxon>
        <taxon>Anisakis simplex complex</taxon>
    </lineage>
</organism>
<accession>A0A0M3JC83</accession>
<dbReference type="AlphaFoldDB" id="A0A0M3JC83"/>
<dbReference type="WBParaSite" id="ASIM_0000521301-mRNA-1">
    <property type="protein sequence ID" value="ASIM_0000521301-mRNA-1"/>
    <property type="gene ID" value="ASIM_0000521301"/>
</dbReference>
<dbReference type="SUPFAM" id="SSF52540">
    <property type="entry name" value="P-loop containing nucleoside triphosphate hydrolases"/>
    <property type="match status" value="1"/>
</dbReference>
<reference evidence="2" key="1">
    <citation type="submission" date="2017-02" db="UniProtKB">
        <authorList>
            <consortium name="WormBaseParasite"/>
        </authorList>
    </citation>
    <scope>IDENTIFICATION</scope>
</reference>
<proteinExistence type="predicted"/>
<name>A0A0M3JC83_ANISI</name>
<dbReference type="InterPro" id="IPR027417">
    <property type="entry name" value="P-loop_NTPase"/>
</dbReference>
<dbReference type="Pfam" id="PF01712">
    <property type="entry name" value="dNK"/>
    <property type="match status" value="1"/>
</dbReference>
<dbReference type="Gene3D" id="3.40.50.300">
    <property type="entry name" value="P-loop containing nucleotide triphosphate hydrolases"/>
    <property type="match status" value="1"/>
</dbReference>
<dbReference type="InterPro" id="IPR031314">
    <property type="entry name" value="DNK_dom"/>
</dbReference>
<feature type="domain" description="Deoxynucleoside kinase" evidence="1">
    <location>
        <begin position="2"/>
        <end position="92"/>
    </location>
</feature>
<protein>
    <submittedName>
        <fullName evidence="2">DNK domain-containing protein</fullName>
    </submittedName>
</protein>
<evidence type="ECO:0000259" key="1">
    <source>
        <dbReference type="Pfam" id="PF01712"/>
    </source>
</evidence>